<evidence type="ECO:0000256" key="5">
    <source>
        <dbReference type="RuleBase" id="RU004379"/>
    </source>
</evidence>
<keyword evidence="4 5" id="KW-0472">Membrane</keyword>
<evidence type="ECO:0000256" key="3">
    <source>
        <dbReference type="ARBA" id="ARBA00022989"/>
    </source>
</evidence>
<dbReference type="PANTHER" id="PTHR23291">
    <property type="entry name" value="BAX INHIBITOR-RELATED"/>
    <property type="match status" value="1"/>
</dbReference>
<gene>
    <name evidence="7" type="ORF">WJX73_002355</name>
</gene>
<keyword evidence="8" id="KW-1185">Reference proteome</keyword>
<keyword evidence="2 5" id="KW-0812">Transmembrane</keyword>
<feature type="transmembrane region" description="Helical" evidence="5">
    <location>
        <begin position="129"/>
        <end position="150"/>
    </location>
</feature>
<feature type="region of interest" description="Disordered" evidence="6">
    <location>
        <begin position="1"/>
        <end position="38"/>
    </location>
</feature>
<dbReference type="EMBL" id="JALJOQ010000003">
    <property type="protein sequence ID" value="KAK9813671.1"/>
    <property type="molecule type" value="Genomic_DNA"/>
</dbReference>
<feature type="transmembrane region" description="Helical" evidence="5">
    <location>
        <begin position="103"/>
        <end position="122"/>
    </location>
</feature>
<dbReference type="Proteomes" id="UP001465755">
    <property type="component" value="Unassembled WGS sequence"/>
</dbReference>
<dbReference type="InterPro" id="IPR006214">
    <property type="entry name" value="Bax_inhibitor_1-related"/>
</dbReference>
<proteinExistence type="inferred from homology"/>
<dbReference type="PANTHER" id="PTHR23291:SF50">
    <property type="entry name" value="PROTEIN LIFEGUARD 4"/>
    <property type="match status" value="1"/>
</dbReference>
<evidence type="ECO:0000256" key="2">
    <source>
        <dbReference type="ARBA" id="ARBA00022692"/>
    </source>
</evidence>
<organism evidence="7 8">
    <name type="scientific">Symbiochloris irregularis</name>
    <dbReference type="NCBI Taxonomy" id="706552"/>
    <lineage>
        <taxon>Eukaryota</taxon>
        <taxon>Viridiplantae</taxon>
        <taxon>Chlorophyta</taxon>
        <taxon>core chlorophytes</taxon>
        <taxon>Trebouxiophyceae</taxon>
        <taxon>Trebouxiales</taxon>
        <taxon>Trebouxiaceae</taxon>
        <taxon>Symbiochloris</taxon>
    </lineage>
</organism>
<accession>A0AAW1PJF7</accession>
<comment type="subcellular location">
    <subcellularLocation>
        <location evidence="1">Membrane</location>
        <topology evidence="1">Multi-pass membrane protein</topology>
    </subcellularLocation>
</comment>
<evidence type="ECO:0000256" key="4">
    <source>
        <dbReference type="ARBA" id="ARBA00023136"/>
    </source>
</evidence>
<dbReference type="AlphaFoldDB" id="A0AAW1PJF7"/>
<evidence type="ECO:0000256" key="6">
    <source>
        <dbReference type="SAM" id="MobiDB-lite"/>
    </source>
</evidence>
<keyword evidence="3 5" id="KW-1133">Transmembrane helix</keyword>
<feature type="transmembrane region" description="Helical" evidence="5">
    <location>
        <begin position="156"/>
        <end position="176"/>
    </location>
</feature>
<name>A0AAW1PJF7_9CHLO</name>
<evidence type="ECO:0000313" key="8">
    <source>
        <dbReference type="Proteomes" id="UP001465755"/>
    </source>
</evidence>
<reference evidence="7 8" key="1">
    <citation type="journal article" date="2024" name="Nat. Commun.">
        <title>Phylogenomics reveals the evolutionary origins of lichenization in chlorophyte algae.</title>
        <authorList>
            <person name="Puginier C."/>
            <person name="Libourel C."/>
            <person name="Otte J."/>
            <person name="Skaloud P."/>
            <person name="Haon M."/>
            <person name="Grisel S."/>
            <person name="Petersen M."/>
            <person name="Berrin J.G."/>
            <person name="Delaux P.M."/>
            <person name="Dal Grande F."/>
            <person name="Keller J."/>
        </authorList>
    </citation>
    <scope>NUCLEOTIDE SEQUENCE [LARGE SCALE GENOMIC DNA]</scope>
    <source>
        <strain evidence="7 8">SAG 2036</strain>
    </source>
</reference>
<protein>
    <submittedName>
        <fullName evidence="7">Uncharacterized protein</fullName>
    </submittedName>
</protein>
<feature type="transmembrane region" description="Helical" evidence="5">
    <location>
        <begin position="188"/>
        <end position="208"/>
    </location>
</feature>
<feature type="transmembrane region" description="Helical" evidence="5">
    <location>
        <begin position="214"/>
        <end position="233"/>
    </location>
</feature>
<evidence type="ECO:0000313" key="7">
    <source>
        <dbReference type="EMBL" id="KAK9813671.1"/>
    </source>
</evidence>
<comment type="caution">
    <text evidence="7">The sequence shown here is derived from an EMBL/GenBank/DDBJ whole genome shotgun (WGS) entry which is preliminary data.</text>
</comment>
<feature type="compositionally biased region" description="Basic and acidic residues" evidence="6">
    <location>
        <begin position="25"/>
        <end position="38"/>
    </location>
</feature>
<sequence>MSSPAPARRYSGTMASSSETLLNKPHADSSLDEADRKDETYIDPESLEELPLAPGMSRTDNMLRWGFIRKVYGIISAQLLLTVITCSVVLFSPPVLQFTRTNVPFQLVFFLGPLLGLIPLYLYQRQHPLNLILLGAWTTMISVTVAVAVSFYPAKIVLEAVALTTSIVLGLTAYTFRAVKKGKDFSMMGPFLFSGLIALVMWSFIQVFVPVAPIVQSVFALLGAVLFSAYIVYDTESLIKRYDLDQYIWASVHLYLDIINLFLELMRLLNGGRN</sequence>
<comment type="similarity">
    <text evidence="5">Belongs to the BI1 family.</text>
</comment>
<dbReference type="Pfam" id="PF01027">
    <property type="entry name" value="Bax1-I"/>
    <property type="match status" value="1"/>
</dbReference>
<dbReference type="GO" id="GO:0016020">
    <property type="term" value="C:membrane"/>
    <property type="evidence" value="ECO:0007669"/>
    <property type="project" value="UniProtKB-SubCell"/>
</dbReference>
<feature type="transmembrane region" description="Helical" evidence="5">
    <location>
        <begin position="71"/>
        <end position="91"/>
    </location>
</feature>
<evidence type="ECO:0000256" key="1">
    <source>
        <dbReference type="ARBA" id="ARBA00004141"/>
    </source>
</evidence>